<reference evidence="2" key="3">
    <citation type="submission" date="2020-12" db="UniProtKB">
        <authorList>
            <consortium name="EnsemblPlants"/>
        </authorList>
    </citation>
    <scope>IDENTIFICATION</scope>
</reference>
<proteinExistence type="predicted"/>
<reference evidence="1 3" key="2">
    <citation type="journal article" date="2018" name="Plant J.">
        <title>The Physcomitrella patens chromosome-scale assembly reveals moss genome structure and evolution.</title>
        <authorList>
            <person name="Lang D."/>
            <person name="Ullrich K.K."/>
            <person name="Murat F."/>
            <person name="Fuchs J."/>
            <person name="Jenkins J."/>
            <person name="Haas F.B."/>
            <person name="Piednoel M."/>
            <person name="Gundlach H."/>
            <person name="Van Bel M."/>
            <person name="Meyberg R."/>
            <person name="Vives C."/>
            <person name="Morata J."/>
            <person name="Symeonidi A."/>
            <person name="Hiss M."/>
            <person name="Muchero W."/>
            <person name="Kamisugi Y."/>
            <person name="Saleh O."/>
            <person name="Blanc G."/>
            <person name="Decker E.L."/>
            <person name="van Gessel N."/>
            <person name="Grimwood J."/>
            <person name="Hayes R.D."/>
            <person name="Graham S.W."/>
            <person name="Gunter L.E."/>
            <person name="McDaniel S.F."/>
            <person name="Hoernstein S.N.W."/>
            <person name="Larsson A."/>
            <person name="Li F.W."/>
            <person name="Perroud P.F."/>
            <person name="Phillips J."/>
            <person name="Ranjan P."/>
            <person name="Rokshar D.S."/>
            <person name="Rothfels C.J."/>
            <person name="Schneider L."/>
            <person name="Shu S."/>
            <person name="Stevenson D.W."/>
            <person name="Thummler F."/>
            <person name="Tillich M."/>
            <person name="Villarreal Aguilar J.C."/>
            <person name="Widiez T."/>
            <person name="Wong G.K."/>
            <person name="Wymore A."/>
            <person name="Zhang Y."/>
            <person name="Zimmer A.D."/>
            <person name="Quatrano R.S."/>
            <person name="Mayer K.F.X."/>
            <person name="Goodstein D."/>
            <person name="Casacuberta J.M."/>
            <person name="Vandepoele K."/>
            <person name="Reski R."/>
            <person name="Cuming A.C."/>
            <person name="Tuskan G.A."/>
            <person name="Maumus F."/>
            <person name="Salse J."/>
            <person name="Schmutz J."/>
            <person name="Rensing S.A."/>
        </authorList>
    </citation>
    <scope>NUCLEOTIDE SEQUENCE [LARGE SCALE GENOMIC DNA]</scope>
    <source>
        <strain evidence="2 3">cv. Gransden 2004</strain>
    </source>
</reference>
<dbReference type="InParanoid" id="A0A2K1KKU8"/>
<evidence type="ECO:0000313" key="2">
    <source>
        <dbReference type="EnsemblPlants" id="Pp3c5_23190V3.1"/>
    </source>
</evidence>
<organism evidence="1">
    <name type="scientific">Physcomitrium patens</name>
    <name type="common">Spreading-leaved earth moss</name>
    <name type="synonym">Physcomitrella patens</name>
    <dbReference type="NCBI Taxonomy" id="3218"/>
    <lineage>
        <taxon>Eukaryota</taxon>
        <taxon>Viridiplantae</taxon>
        <taxon>Streptophyta</taxon>
        <taxon>Embryophyta</taxon>
        <taxon>Bryophyta</taxon>
        <taxon>Bryophytina</taxon>
        <taxon>Bryopsida</taxon>
        <taxon>Funariidae</taxon>
        <taxon>Funariales</taxon>
        <taxon>Funariaceae</taxon>
        <taxon>Physcomitrium</taxon>
    </lineage>
</organism>
<reference evidence="1 3" key="1">
    <citation type="journal article" date="2008" name="Science">
        <title>The Physcomitrella genome reveals evolutionary insights into the conquest of land by plants.</title>
        <authorList>
            <person name="Rensing S."/>
            <person name="Lang D."/>
            <person name="Zimmer A."/>
            <person name="Terry A."/>
            <person name="Salamov A."/>
            <person name="Shapiro H."/>
            <person name="Nishiyama T."/>
            <person name="Perroud P.-F."/>
            <person name="Lindquist E."/>
            <person name="Kamisugi Y."/>
            <person name="Tanahashi T."/>
            <person name="Sakakibara K."/>
            <person name="Fujita T."/>
            <person name="Oishi K."/>
            <person name="Shin-I T."/>
            <person name="Kuroki Y."/>
            <person name="Toyoda A."/>
            <person name="Suzuki Y."/>
            <person name="Hashimoto A."/>
            <person name="Yamaguchi K."/>
            <person name="Sugano A."/>
            <person name="Kohara Y."/>
            <person name="Fujiyama A."/>
            <person name="Anterola A."/>
            <person name="Aoki S."/>
            <person name="Ashton N."/>
            <person name="Barbazuk W.B."/>
            <person name="Barker E."/>
            <person name="Bennetzen J."/>
            <person name="Bezanilla M."/>
            <person name="Blankenship R."/>
            <person name="Cho S.H."/>
            <person name="Dutcher S."/>
            <person name="Estelle M."/>
            <person name="Fawcett J.A."/>
            <person name="Gundlach H."/>
            <person name="Hanada K."/>
            <person name="Heyl A."/>
            <person name="Hicks K.A."/>
            <person name="Hugh J."/>
            <person name="Lohr M."/>
            <person name="Mayer K."/>
            <person name="Melkozernov A."/>
            <person name="Murata T."/>
            <person name="Nelson D."/>
            <person name="Pils B."/>
            <person name="Prigge M."/>
            <person name="Reiss B."/>
            <person name="Renner T."/>
            <person name="Rombauts S."/>
            <person name="Rushton P."/>
            <person name="Sanderfoot A."/>
            <person name="Schween G."/>
            <person name="Shiu S.-H."/>
            <person name="Stueber K."/>
            <person name="Theodoulou F.L."/>
            <person name="Tu H."/>
            <person name="Van de Peer Y."/>
            <person name="Verrier P.J."/>
            <person name="Waters E."/>
            <person name="Wood A."/>
            <person name="Yang L."/>
            <person name="Cove D."/>
            <person name="Cuming A."/>
            <person name="Hasebe M."/>
            <person name="Lucas S."/>
            <person name="Mishler D.B."/>
            <person name="Reski R."/>
            <person name="Grigoriev I."/>
            <person name="Quatrano R.S."/>
            <person name="Boore J.L."/>
        </authorList>
    </citation>
    <scope>NUCLEOTIDE SEQUENCE [LARGE SCALE GENOMIC DNA]</scope>
    <source>
        <strain evidence="2 3">cv. Gransden 2004</strain>
    </source>
</reference>
<gene>
    <name evidence="1" type="ORF">PHYPA_008060</name>
</gene>
<evidence type="ECO:0000313" key="3">
    <source>
        <dbReference type="Proteomes" id="UP000006727"/>
    </source>
</evidence>
<accession>A0A2K1KKU8</accession>
<dbReference type="Gramene" id="Pp3c5_23190V3.1">
    <property type="protein sequence ID" value="Pp3c5_23190V3.1"/>
    <property type="gene ID" value="Pp3c5_23190"/>
</dbReference>
<keyword evidence="3" id="KW-1185">Reference proteome</keyword>
<sequence>MVWSAPKELAIFPEEEQRLKDGLPVSVADRKGLESPSKISELL</sequence>
<dbReference type="EnsemblPlants" id="Pp3c5_23190V3.1">
    <property type="protein sequence ID" value="Pp3c5_23190V3.1"/>
    <property type="gene ID" value="Pp3c5_23190"/>
</dbReference>
<name>A0A2K1KKU8_PHYPA</name>
<dbReference type="AlphaFoldDB" id="A0A2K1KKU8"/>
<dbReference type="Proteomes" id="UP000006727">
    <property type="component" value="Chromosome 5"/>
</dbReference>
<evidence type="ECO:0000313" key="1">
    <source>
        <dbReference type="EMBL" id="PNR54383.1"/>
    </source>
</evidence>
<dbReference type="EMBL" id="ABEU02000005">
    <property type="protein sequence ID" value="PNR54383.1"/>
    <property type="molecule type" value="Genomic_DNA"/>
</dbReference>
<protein>
    <submittedName>
        <fullName evidence="1 2">Uncharacterized protein</fullName>
    </submittedName>
</protein>